<keyword evidence="1" id="KW-1133">Transmembrane helix</keyword>
<protein>
    <submittedName>
        <fullName evidence="2">DUF2946 domain-containing protein</fullName>
    </submittedName>
</protein>
<evidence type="ECO:0000256" key="1">
    <source>
        <dbReference type="SAM" id="Phobius"/>
    </source>
</evidence>
<organism evidence="2 3">
    <name type="scientific">Rosenbergiella australiborealis</name>
    <dbReference type="NCBI Taxonomy" id="1544696"/>
    <lineage>
        <taxon>Bacteria</taxon>
        <taxon>Pseudomonadati</taxon>
        <taxon>Pseudomonadota</taxon>
        <taxon>Gammaproteobacteria</taxon>
        <taxon>Enterobacterales</taxon>
        <taxon>Erwiniaceae</taxon>
        <taxon>Rosenbergiella</taxon>
    </lineage>
</organism>
<dbReference type="Pfam" id="PF11162">
    <property type="entry name" value="DUF2946"/>
    <property type="match status" value="1"/>
</dbReference>
<dbReference type="RefSeq" id="WP_214213774.1">
    <property type="nucleotide sequence ID" value="NZ_JABBFO010000007.1"/>
</dbReference>
<dbReference type="InterPro" id="IPR021333">
    <property type="entry name" value="DUF2946"/>
</dbReference>
<gene>
    <name evidence="2" type="ORF">HGT73_08770</name>
</gene>
<feature type="transmembrane region" description="Helical" evidence="1">
    <location>
        <begin position="86"/>
        <end position="107"/>
    </location>
</feature>
<sequence length="138" mass="15237">MLVHSVKNRLIATLALLSMLLLFIAPLVSLALFLSHSDRVPYTSQSCPLSMNDGAMSEEMMHHMTPQKKGEHSSVESGLLCGYCELLIHFPFLVSLAAAILWFITALSRVTPRIPYQTIILIPFYPPQLSRGPPSVGC</sequence>
<evidence type="ECO:0000313" key="2">
    <source>
        <dbReference type="EMBL" id="MBT0727476.1"/>
    </source>
</evidence>
<keyword evidence="1" id="KW-0812">Transmembrane</keyword>
<proteinExistence type="predicted"/>
<dbReference type="Proteomes" id="UP000786875">
    <property type="component" value="Unassembled WGS sequence"/>
</dbReference>
<keyword evidence="3" id="KW-1185">Reference proteome</keyword>
<comment type="caution">
    <text evidence="2">The sequence shown here is derived from an EMBL/GenBank/DDBJ whole genome shotgun (WGS) entry which is preliminary data.</text>
</comment>
<reference evidence="2 3" key="1">
    <citation type="submission" date="2020-04" db="EMBL/GenBank/DDBJ databases">
        <title>Genome sequencing of Rosenbergiella species.</title>
        <authorList>
            <person name="Alvarez-Perez S."/>
            <person name="Lievens B."/>
        </authorList>
    </citation>
    <scope>NUCLEOTIDE SEQUENCE [LARGE SCALE GENOMIC DNA]</scope>
    <source>
        <strain evidence="2 3">CdVSA20.1</strain>
    </source>
</reference>
<dbReference type="EMBL" id="JABBFO010000007">
    <property type="protein sequence ID" value="MBT0727476.1"/>
    <property type="molecule type" value="Genomic_DNA"/>
</dbReference>
<feature type="transmembrane region" description="Helical" evidence="1">
    <location>
        <begin position="12"/>
        <end position="34"/>
    </location>
</feature>
<accession>A0ABS5T559</accession>
<keyword evidence="1" id="KW-0472">Membrane</keyword>
<evidence type="ECO:0000313" key="3">
    <source>
        <dbReference type="Proteomes" id="UP000786875"/>
    </source>
</evidence>
<name>A0ABS5T559_9GAMM</name>